<evidence type="ECO:0000313" key="2">
    <source>
        <dbReference type="Proteomes" id="UP000000331"/>
    </source>
</evidence>
<dbReference type="EMBL" id="HM242243">
    <property type="protein sequence ID" value="ADJ53221.1"/>
    <property type="molecule type" value="Genomic_DNA"/>
</dbReference>
<sequence length="28" mass="3255">MLGIIRQEGVERAEKEKKKIVVDNKKSK</sequence>
<accession>D9J0Y4</accession>
<name>D9J0Y4_9CAUD</name>
<dbReference type="KEGG" id="vg:10359217"/>
<keyword evidence="2" id="KW-1185">Reference proteome</keyword>
<dbReference type="Proteomes" id="UP000000331">
    <property type="component" value="Segment"/>
</dbReference>
<protein>
    <submittedName>
        <fullName evidence="1">Gp186</fullName>
    </submittedName>
</protein>
<organism evidence="1 2">
    <name type="scientific">Brochothrix phage A9</name>
    <dbReference type="NCBI Taxonomy" id="857312"/>
    <lineage>
        <taxon>Viruses</taxon>
        <taxon>Duplodnaviria</taxon>
        <taxon>Heunggongvirae</taxon>
        <taxon>Uroviricota</taxon>
        <taxon>Caudoviricetes</taxon>
        <taxon>Herelleviridae</taxon>
        <taxon>Klumppvirus</taxon>
        <taxon>Klumppvirus A9</taxon>
    </lineage>
</organism>
<dbReference type="GeneID" id="10359217"/>
<evidence type="ECO:0000313" key="1">
    <source>
        <dbReference type="EMBL" id="ADJ53221.1"/>
    </source>
</evidence>
<dbReference type="RefSeq" id="YP_004301520.1">
    <property type="nucleotide sequence ID" value="NC_015253.1"/>
</dbReference>
<proteinExistence type="predicted"/>
<reference evidence="1 2" key="1">
    <citation type="journal article" date="2010" name="J. Bacteriol.">
        <title>Brochothrix thermosphacta bacteriophages feature heterogeneous and highly mosaic genomes and utilize unique prophage insertion sites.</title>
        <authorList>
            <person name="Kilcher S."/>
            <person name="Loessner M.J."/>
            <person name="Klumpp J."/>
        </authorList>
    </citation>
    <scope>NUCLEOTIDE SEQUENCE [LARGE SCALE GENOMIC DNA]</scope>
</reference>